<dbReference type="AlphaFoldDB" id="A0AAW2WE90"/>
<reference evidence="1" key="2">
    <citation type="journal article" date="2024" name="Plant">
        <title>Genomic evolution and insights into agronomic trait innovations of Sesamum species.</title>
        <authorList>
            <person name="Miao H."/>
            <person name="Wang L."/>
            <person name="Qu L."/>
            <person name="Liu H."/>
            <person name="Sun Y."/>
            <person name="Le M."/>
            <person name="Wang Q."/>
            <person name="Wei S."/>
            <person name="Zheng Y."/>
            <person name="Lin W."/>
            <person name="Duan Y."/>
            <person name="Cao H."/>
            <person name="Xiong S."/>
            <person name="Wang X."/>
            <person name="Wei L."/>
            <person name="Li C."/>
            <person name="Ma Q."/>
            <person name="Ju M."/>
            <person name="Zhao R."/>
            <person name="Li G."/>
            <person name="Mu C."/>
            <person name="Tian Q."/>
            <person name="Mei H."/>
            <person name="Zhang T."/>
            <person name="Gao T."/>
            <person name="Zhang H."/>
        </authorList>
    </citation>
    <scope>NUCLEOTIDE SEQUENCE</scope>
    <source>
        <strain evidence="1">KEN1</strain>
    </source>
</reference>
<protein>
    <submittedName>
        <fullName evidence="1">Uncharacterized protein</fullName>
    </submittedName>
</protein>
<gene>
    <name evidence="1" type="ORF">Slati_2481700</name>
</gene>
<proteinExistence type="predicted"/>
<organism evidence="1">
    <name type="scientific">Sesamum latifolium</name>
    <dbReference type="NCBI Taxonomy" id="2727402"/>
    <lineage>
        <taxon>Eukaryota</taxon>
        <taxon>Viridiplantae</taxon>
        <taxon>Streptophyta</taxon>
        <taxon>Embryophyta</taxon>
        <taxon>Tracheophyta</taxon>
        <taxon>Spermatophyta</taxon>
        <taxon>Magnoliopsida</taxon>
        <taxon>eudicotyledons</taxon>
        <taxon>Gunneridae</taxon>
        <taxon>Pentapetalae</taxon>
        <taxon>asterids</taxon>
        <taxon>lamiids</taxon>
        <taxon>Lamiales</taxon>
        <taxon>Pedaliaceae</taxon>
        <taxon>Sesamum</taxon>
    </lineage>
</organism>
<dbReference type="EMBL" id="JACGWN010000008">
    <property type="protein sequence ID" value="KAL0439987.1"/>
    <property type="molecule type" value="Genomic_DNA"/>
</dbReference>
<evidence type="ECO:0000313" key="1">
    <source>
        <dbReference type="EMBL" id="KAL0439987.1"/>
    </source>
</evidence>
<sequence length="92" mass="10523">MNSQDLVQTNPIKTIYVFEPADSSPINVPEEVINERKTKALHDDDRENEAHHGISRLIRLSLTLRQMVRISLKRGLMEDIIGVSQLVIQIAY</sequence>
<name>A0AAW2WE90_9LAMI</name>
<comment type="caution">
    <text evidence="1">The sequence shown here is derived from an EMBL/GenBank/DDBJ whole genome shotgun (WGS) entry which is preliminary data.</text>
</comment>
<accession>A0AAW2WE90</accession>
<reference evidence="1" key="1">
    <citation type="submission" date="2020-06" db="EMBL/GenBank/DDBJ databases">
        <authorList>
            <person name="Li T."/>
            <person name="Hu X."/>
            <person name="Zhang T."/>
            <person name="Song X."/>
            <person name="Zhang H."/>
            <person name="Dai N."/>
            <person name="Sheng W."/>
            <person name="Hou X."/>
            <person name="Wei L."/>
        </authorList>
    </citation>
    <scope>NUCLEOTIDE SEQUENCE</scope>
    <source>
        <strain evidence="1">KEN1</strain>
        <tissue evidence="1">Leaf</tissue>
    </source>
</reference>